<dbReference type="PANTHER" id="PTHR47966">
    <property type="entry name" value="BETA-SITE APP-CLEAVING ENZYME, ISOFORM A-RELATED"/>
    <property type="match status" value="1"/>
</dbReference>
<sequence length="445" mass="48531">MKFSVLSFAVVQLGRVSASPNYNDEPSTQQLVEGYWEDDAPPSHYPRSNAPGKKFHIKEVQNEDYHGLGVTVEMARAFGKYQKPPPPPVAKALKARVSPSSKKIKTNKKVGSVASYPTEYYDSQYVVPVQIGTPPQLTYLNLDTGSADLWTFSMDTYQPDAVGHILYVPGKSTTCKLLPGLNWSLQYGDGSGASGIVYQDKVQVGGTAVNLQTVQSAVDVSVAIAEDTFSSGIMGMAFSSINSVRPSRQQTYLENIQSTLAQPIMTANLKKGLPGTYNFGYIDKAEYTGSVYFQPIWGNSPFWQITLNGFKVGKNLYQRYNWPAIVDTGTTLLLAPQKIVNYYYARVKGAALDPDWGVMTFPCASKLPDFYFGLGPYRGKVPGFYMNYGPIGGGFCYGGLQTSDGIGFAILGDILLKAQFVVFDIQARTLGFANKATVTPPPGGR</sequence>
<dbReference type="CDD" id="cd06097">
    <property type="entry name" value="Aspergillopepsin_like"/>
    <property type="match status" value="1"/>
</dbReference>
<dbReference type="InterPro" id="IPR001461">
    <property type="entry name" value="Aspartic_peptidase_A1"/>
</dbReference>
<protein>
    <recommendedName>
        <fullName evidence="7">Peptidase A1 domain-containing protein</fullName>
    </recommendedName>
</protein>
<evidence type="ECO:0000256" key="2">
    <source>
        <dbReference type="ARBA" id="ARBA00022670"/>
    </source>
</evidence>
<dbReference type="InterPro" id="IPR021109">
    <property type="entry name" value="Peptidase_aspartic_dom_sf"/>
</dbReference>
<dbReference type="EMBL" id="JAZAVJ010000172">
    <property type="protein sequence ID" value="KAK7408809.1"/>
    <property type="molecule type" value="Genomic_DNA"/>
</dbReference>
<dbReference type="PROSITE" id="PS51767">
    <property type="entry name" value="PEPTIDASE_A1"/>
    <property type="match status" value="1"/>
</dbReference>
<name>A0ABR1GTT3_9HYPO</name>
<keyword evidence="2 5" id="KW-0645">Protease</keyword>
<keyword evidence="3 5" id="KW-0064">Aspartyl protease</keyword>
<proteinExistence type="inferred from homology"/>
<feature type="domain" description="Peptidase A1" evidence="7">
    <location>
        <begin position="125"/>
        <end position="433"/>
    </location>
</feature>
<evidence type="ECO:0000313" key="8">
    <source>
        <dbReference type="EMBL" id="KAK7408809.1"/>
    </source>
</evidence>
<dbReference type="SUPFAM" id="SSF50630">
    <property type="entry name" value="Acid proteases"/>
    <property type="match status" value="1"/>
</dbReference>
<evidence type="ECO:0000313" key="9">
    <source>
        <dbReference type="Proteomes" id="UP001498476"/>
    </source>
</evidence>
<dbReference type="InterPro" id="IPR033121">
    <property type="entry name" value="PEPTIDASE_A1"/>
</dbReference>
<evidence type="ECO:0000256" key="3">
    <source>
        <dbReference type="ARBA" id="ARBA00022750"/>
    </source>
</evidence>
<dbReference type="Pfam" id="PF00026">
    <property type="entry name" value="Asp"/>
    <property type="match status" value="1"/>
</dbReference>
<keyword evidence="9" id="KW-1185">Reference proteome</keyword>
<evidence type="ECO:0000259" key="7">
    <source>
        <dbReference type="PROSITE" id="PS51767"/>
    </source>
</evidence>
<dbReference type="PRINTS" id="PR00792">
    <property type="entry name" value="PEPSIN"/>
</dbReference>
<evidence type="ECO:0000256" key="1">
    <source>
        <dbReference type="ARBA" id="ARBA00007447"/>
    </source>
</evidence>
<keyword evidence="4 5" id="KW-0378">Hydrolase</keyword>
<gene>
    <name evidence="8" type="ORF">QQX98_008995</name>
</gene>
<dbReference type="InterPro" id="IPR034163">
    <property type="entry name" value="Aspergillopepsin-like_cat_dom"/>
</dbReference>
<dbReference type="Proteomes" id="UP001498476">
    <property type="component" value="Unassembled WGS sequence"/>
</dbReference>
<evidence type="ECO:0000256" key="6">
    <source>
        <dbReference type="SAM" id="SignalP"/>
    </source>
</evidence>
<accession>A0ABR1GTT3</accession>
<dbReference type="PANTHER" id="PTHR47966:SF2">
    <property type="entry name" value="ASPERGILLOPEPSIN-1-RELATED"/>
    <property type="match status" value="1"/>
</dbReference>
<comment type="similarity">
    <text evidence="1 5">Belongs to the peptidase A1 family.</text>
</comment>
<feature type="chain" id="PRO_5045397714" description="Peptidase A1 domain-containing protein" evidence="6">
    <location>
        <begin position="19"/>
        <end position="445"/>
    </location>
</feature>
<comment type="caution">
    <text evidence="8">The sequence shown here is derived from an EMBL/GenBank/DDBJ whole genome shotgun (WGS) entry which is preliminary data.</text>
</comment>
<dbReference type="InterPro" id="IPR001969">
    <property type="entry name" value="Aspartic_peptidase_AS"/>
</dbReference>
<dbReference type="PROSITE" id="PS00141">
    <property type="entry name" value="ASP_PROTEASE"/>
    <property type="match status" value="1"/>
</dbReference>
<feature type="signal peptide" evidence="6">
    <location>
        <begin position="1"/>
        <end position="18"/>
    </location>
</feature>
<organism evidence="8 9">
    <name type="scientific">Neonectria punicea</name>
    <dbReference type="NCBI Taxonomy" id="979145"/>
    <lineage>
        <taxon>Eukaryota</taxon>
        <taxon>Fungi</taxon>
        <taxon>Dikarya</taxon>
        <taxon>Ascomycota</taxon>
        <taxon>Pezizomycotina</taxon>
        <taxon>Sordariomycetes</taxon>
        <taxon>Hypocreomycetidae</taxon>
        <taxon>Hypocreales</taxon>
        <taxon>Nectriaceae</taxon>
        <taxon>Neonectria</taxon>
    </lineage>
</organism>
<evidence type="ECO:0000256" key="4">
    <source>
        <dbReference type="ARBA" id="ARBA00022801"/>
    </source>
</evidence>
<reference evidence="8 9" key="1">
    <citation type="journal article" date="2025" name="Microbiol. Resour. Announc.">
        <title>Draft genome sequences for Neonectria magnoliae and Neonectria punicea, canker pathogens of Liriodendron tulipifera and Acer saccharum in West Virginia.</title>
        <authorList>
            <person name="Petronek H.M."/>
            <person name="Kasson M.T."/>
            <person name="Metheny A.M."/>
            <person name="Stauder C.M."/>
            <person name="Lovett B."/>
            <person name="Lynch S.C."/>
            <person name="Garnas J.R."/>
            <person name="Kasson L.R."/>
            <person name="Stajich J.E."/>
        </authorList>
    </citation>
    <scope>NUCLEOTIDE SEQUENCE [LARGE SCALE GENOMIC DNA]</scope>
    <source>
        <strain evidence="8 9">NRRL 64653</strain>
    </source>
</reference>
<keyword evidence="6" id="KW-0732">Signal</keyword>
<evidence type="ECO:0000256" key="5">
    <source>
        <dbReference type="RuleBase" id="RU000454"/>
    </source>
</evidence>
<dbReference type="Gene3D" id="2.40.70.10">
    <property type="entry name" value="Acid Proteases"/>
    <property type="match status" value="2"/>
</dbReference>